<dbReference type="InterPro" id="IPR003595">
    <property type="entry name" value="Tyr_Pase_cat"/>
</dbReference>
<dbReference type="PROSITE" id="PS50056">
    <property type="entry name" value="TYR_PHOSPHATASE_2"/>
    <property type="match status" value="1"/>
</dbReference>
<dbReference type="PROSITE" id="PS50055">
    <property type="entry name" value="TYR_PHOSPHATASE_PTP"/>
    <property type="match status" value="1"/>
</dbReference>
<evidence type="ECO:0008006" key="6">
    <source>
        <dbReference type="Google" id="ProtNLM"/>
    </source>
</evidence>
<dbReference type="AlphaFoldDB" id="T1EED1"/>
<dbReference type="SUPFAM" id="SSF52799">
    <property type="entry name" value="(Phosphotyrosine protein) phosphatases II"/>
    <property type="match status" value="1"/>
</dbReference>
<dbReference type="OrthoDB" id="6272991at2759"/>
<dbReference type="InterPro" id="IPR000242">
    <property type="entry name" value="PTP_cat"/>
</dbReference>
<dbReference type="EMBL" id="AMQM01001661">
    <property type="status" value="NOT_ANNOTATED_CDS"/>
    <property type="molecule type" value="Genomic_DNA"/>
</dbReference>
<feature type="domain" description="Tyrosine-protein phosphatase" evidence="1">
    <location>
        <begin position="9"/>
        <end position="267"/>
    </location>
</feature>
<dbReference type="OMA" id="WSIDKAP"/>
<dbReference type="PROSITE" id="PS00383">
    <property type="entry name" value="TYR_PHOSPHATASE_1"/>
    <property type="match status" value="1"/>
</dbReference>
<protein>
    <recommendedName>
        <fullName evidence="6">Protein-tyrosine-phosphatase</fullName>
    </recommendedName>
</protein>
<dbReference type="SMART" id="SM00194">
    <property type="entry name" value="PTPc"/>
    <property type="match status" value="1"/>
</dbReference>
<dbReference type="InterPro" id="IPR029021">
    <property type="entry name" value="Prot-tyrosine_phosphatase-like"/>
</dbReference>
<evidence type="ECO:0000313" key="3">
    <source>
        <dbReference type="EMBL" id="ESN94564.1"/>
    </source>
</evidence>
<dbReference type="STRING" id="6412.T1EED1"/>
<dbReference type="GO" id="GO:0004725">
    <property type="term" value="F:protein tyrosine phosphatase activity"/>
    <property type="evidence" value="ECO:0000318"/>
    <property type="project" value="GO_Central"/>
</dbReference>
<reference evidence="5" key="1">
    <citation type="submission" date="2012-12" db="EMBL/GenBank/DDBJ databases">
        <authorList>
            <person name="Hellsten U."/>
            <person name="Grimwood J."/>
            <person name="Chapman J.A."/>
            <person name="Shapiro H."/>
            <person name="Aerts A."/>
            <person name="Otillar R.P."/>
            <person name="Terry A.Y."/>
            <person name="Boore J.L."/>
            <person name="Simakov O."/>
            <person name="Marletaz F."/>
            <person name="Cho S.-J."/>
            <person name="Edsinger-Gonzales E."/>
            <person name="Havlak P."/>
            <person name="Kuo D.-H."/>
            <person name="Larsson T."/>
            <person name="Lv J."/>
            <person name="Arendt D."/>
            <person name="Savage R."/>
            <person name="Osoegawa K."/>
            <person name="de Jong P."/>
            <person name="Lindberg D.R."/>
            <person name="Seaver E.C."/>
            <person name="Weisblat D.A."/>
            <person name="Putnam N.H."/>
            <person name="Grigoriev I.V."/>
            <person name="Rokhsar D.S."/>
        </authorList>
    </citation>
    <scope>NUCLEOTIDE SEQUENCE</scope>
</reference>
<dbReference type="GeneID" id="20194933"/>
<feature type="domain" description="Tyrosine specific protein phosphatases" evidence="2">
    <location>
        <begin position="183"/>
        <end position="258"/>
    </location>
</feature>
<dbReference type="PANTHER" id="PTHR19134:SF553">
    <property type="entry name" value="TYROSINE-PROTEIN PHOSPHATASE 10D-RELATED"/>
    <property type="match status" value="1"/>
</dbReference>
<dbReference type="HOGENOM" id="CLU_001645_9_1_1"/>
<dbReference type="GO" id="GO:0007165">
    <property type="term" value="P:signal transduction"/>
    <property type="evidence" value="ECO:0000318"/>
    <property type="project" value="GO_Central"/>
</dbReference>
<dbReference type="CTD" id="20194933"/>
<evidence type="ECO:0000259" key="1">
    <source>
        <dbReference type="PROSITE" id="PS50055"/>
    </source>
</evidence>
<dbReference type="InterPro" id="IPR000387">
    <property type="entry name" value="Tyr_Pase_dom"/>
</dbReference>
<accession>T1EED1</accession>
<dbReference type="Pfam" id="PF00102">
    <property type="entry name" value="Y_phosphatase"/>
    <property type="match status" value="1"/>
</dbReference>
<dbReference type="Proteomes" id="UP000015101">
    <property type="component" value="Unassembled WGS sequence"/>
</dbReference>
<evidence type="ECO:0000313" key="5">
    <source>
        <dbReference type="Proteomes" id="UP000015101"/>
    </source>
</evidence>
<dbReference type="FunFam" id="3.90.190.10:FF:000308">
    <property type="entry name" value="Uncharacterized protein"/>
    <property type="match status" value="1"/>
</dbReference>
<evidence type="ECO:0000313" key="4">
    <source>
        <dbReference type="EnsemblMetazoa" id="HelroP107832"/>
    </source>
</evidence>
<dbReference type="EnsemblMetazoa" id="HelroT107832">
    <property type="protein sequence ID" value="HelroP107832"/>
    <property type="gene ID" value="HelroG107832"/>
</dbReference>
<dbReference type="RefSeq" id="XP_009027614.1">
    <property type="nucleotide sequence ID" value="XM_009029366.1"/>
</dbReference>
<reference evidence="4" key="3">
    <citation type="submission" date="2015-06" db="UniProtKB">
        <authorList>
            <consortium name="EnsemblMetazoa"/>
        </authorList>
    </citation>
    <scope>IDENTIFICATION</scope>
</reference>
<name>T1EED1_HELRO</name>
<proteinExistence type="predicted"/>
<dbReference type="eggNOG" id="KOG0791">
    <property type="taxonomic scope" value="Eukaryota"/>
</dbReference>
<reference evidence="3 5" key="2">
    <citation type="journal article" date="2013" name="Nature">
        <title>Insights into bilaterian evolution from three spiralian genomes.</title>
        <authorList>
            <person name="Simakov O."/>
            <person name="Marletaz F."/>
            <person name="Cho S.J."/>
            <person name="Edsinger-Gonzales E."/>
            <person name="Havlak P."/>
            <person name="Hellsten U."/>
            <person name="Kuo D.H."/>
            <person name="Larsson T."/>
            <person name="Lv J."/>
            <person name="Arendt D."/>
            <person name="Savage R."/>
            <person name="Osoegawa K."/>
            <person name="de Jong P."/>
            <person name="Grimwood J."/>
            <person name="Chapman J.A."/>
            <person name="Shapiro H."/>
            <person name="Aerts A."/>
            <person name="Otillar R.P."/>
            <person name="Terry A.Y."/>
            <person name="Boore J.L."/>
            <person name="Grigoriev I.V."/>
            <person name="Lindberg D.R."/>
            <person name="Seaver E.C."/>
            <person name="Weisblat D.A."/>
            <person name="Putnam N.H."/>
            <person name="Rokhsar D.S."/>
        </authorList>
    </citation>
    <scope>NUCLEOTIDE SEQUENCE</scope>
</reference>
<dbReference type="KEGG" id="hro:HELRODRAFT_107832"/>
<gene>
    <name evidence="4" type="primary">20194933</name>
    <name evidence="3" type="ORF">HELRODRAFT_107832</name>
</gene>
<sequence length="278" mass="32020">MQANSQLLFAEEFESLKNVGRNQSKDVAGEEVNVLKNRYSNIRPYDISRVKISACSGDNSDYINASWIPGYFSRRQYIATQGPLDSTLDDFWRMIWEYNVKAIVMITRLVEEGKIKCCQYWPSDDEVVLYGDIAVKVASVVTTEHWVVREMSVSLVSCGQECRLVKHCFYTSWPDMKTPEESQSIINYIRMVRGCFSVRGSSPLVVHCSAGVGRTGTFIGLDTALYQLEEEEMVDIYGAVYKMRLNRAFMVQNEKQYIYIYLVVKDMIQAYLRKKERG</sequence>
<dbReference type="SMART" id="SM00404">
    <property type="entry name" value="PTPc_motif"/>
    <property type="match status" value="1"/>
</dbReference>
<dbReference type="InParanoid" id="T1EED1"/>
<organism evidence="4 5">
    <name type="scientific">Helobdella robusta</name>
    <name type="common">Californian leech</name>
    <dbReference type="NCBI Taxonomy" id="6412"/>
    <lineage>
        <taxon>Eukaryota</taxon>
        <taxon>Metazoa</taxon>
        <taxon>Spiralia</taxon>
        <taxon>Lophotrochozoa</taxon>
        <taxon>Annelida</taxon>
        <taxon>Clitellata</taxon>
        <taxon>Hirudinea</taxon>
        <taxon>Rhynchobdellida</taxon>
        <taxon>Glossiphoniidae</taxon>
        <taxon>Helobdella</taxon>
    </lineage>
</organism>
<dbReference type="PRINTS" id="PR00700">
    <property type="entry name" value="PRTYPHPHTASE"/>
</dbReference>
<evidence type="ECO:0000259" key="2">
    <source>
        <dbReference type="PROSITE" id="PS50056"/>
    </source>
</evidence>
<dbReference type="InterPro" id="IPR050348">
    <property type="entry name" value="Protein-Tyr_Phosphatase"/>
</dbReference>
<dbReference type="EMBL" id="KB097571">
    <property type="protein sequence ID" value="ESN94564.1"/>
    <property type="molecule type" value="Genomic_DNA"/>
</dbReference>
<dbReference type="InterPro" id="IPR016130">
    <property type="entry name" value="Tyr_Pase_AS"/>
</dbReference>
<keyword evidence="5" id="KW-1185">Reference proteome</keyword>
<dbReference type="PANTHER" id="PTHR19134">
    <property type="entry name" value="RECEPTOR-TYPE TYROSINE-PROTEIN PHOSPHATASE"/>
    <property type="match status" value="1"/>
</dbReference>
<dbReference type="Gene3D" id="3.90.190.10">
    <property type="entry name" value="Protein tyrosine phosphatase superfamily"/>
    <property type="match status" value="1"/>
</dbReference>
<dbReference type="GO" id="GO:0007411">
    <property type="term" value="P:axon guidance"/>
    <property type="evidence" value="ECO:0000318"/>
    <property type="project" value="GO_Central"/>
</dbReference>